<reference evidence="4" key="1">
    <citation type="submission" date="2020-12" db="EMBL/GenBank/DDBJ databases">
        <title>Methylobrevis albus sp. nov., isolated from fresh water lack sediment.</title>
        <authorList>
            <person name="Zou Q."/>
        </authorList>
    </citation>
    <scope>NUCLEOTIDE SEQUENCE</scope>
    <source>
        <strain evidence="4">L22</strain>
    </source>
</reference>
<keyword evidence="1 3" id="KW-0472">Membrane</keyword>
<dbReference type="Proteomes" id="UP000631694">
    <property type="component" value="Unassembled WGS sequence"/>
</dbReference>
<gene>
    <name evidence="4" type="ORF">I5731_10035</name>
</gene>
<protein>
    <recommendedName>
        <fullName evidence="1">ATP synthase protein I</fullName>
    </recommendedName>
</protein>
<sequence>MTSDGRGDGEGGPERPISDAELASRRAQLDQSLARVKAQREQAEKPAVATFGTNYSKAFRLASEFTGCVLVGALLGWGVDSLAGTSPIGLIVLLLLGFAAGVMAMIRSSRMPD</sequence>
<accession>A0A931I3D7</accession>
<keyword evidence="3" id="KW-0812">Transmembrane</keyword>
<keyword evidence="1" id="KW-0406">Ion transport</keyword>
<name>A0A931I3D7_9HYPH</name>
<evidence type="ECO:0000313" key="4">
    <source>
        <dbReference type="EMBL" id="MBH0238161.1"/>
    </source>
</evidence>
<feature type="region of interest" description="Disordered" evidence="2">
    <location>
        <begin position="1"/>
        <end position="20"/>
    </location>
</feature>
<evidence type="ECO:0000256" key="3">
    <source>
        <dbReference type="SAM" id="Phobius"/>
    </source>
</evidence>
<dbReference type="InterPro" id="IPR032820">
    <property type="entry name" value="ATPase_put"/>
</dbReference>
<keyword evidence="1" id="KW-0375">Hydrogen ion transport</keyword>
<dbReference type="EMBL" id="JADZLT010000050">
    <property type="protein sequence ID" value="MBH0238161.1"/>
    <property type="molecule type" value="Genomic_DNA"/>
</dbReference>
<comment type="similarity">
    <text evidence="1">Belongs to the bacterial AtpI family.</text>
</comment>
<dbReference type="PIRSF" id="PIRSF032126">
    <property type="entry name" value="F0F1_ATP_synthase_subunit_I"/>
    <property type="match status" value="1"/>
</dbReference>
<keyword evidence="3" id="KW-1133">Transmembrane helix</keyword>
<evidence type="ECO:0000313" key="5">
    <source>
        <dbReference type="Proteomes" id="UP000631694"/>
    </source>
</evidence>
<evidence type="ECO:0000256" key="1">
    <source>
        <dbReference type="PIRNR" id="PIRNR032126"/>
    </source>
</evidence>
<feature type="transmembrane region" description="Helical" evidence="3">
    <location>
        <begin position="61"/>
        <end position="79"/>
    </location>
</feature>
<organism evidence="4 5">
    <name type="scientific">Methylobrevis albus</name>
    <dbReference type="NCBI Taxonomy" id="2793297"/>
    <lineage>
        <taxon>Bacteria</taxon>
        <taxon>Pseudomonadati</taxon>
        <taxon>Pseudomonadota</taxon>
        <taxon>Alphaproteobacteria</taxon>
        <taxon>Hyphomicrobiales</taxon>
        <taxon>Pleomorphomonadaceae</taxon>
        <taxon>Methylobrevis</taxon>
    </lineage>
</organism>
<evidence type="ECO:0000256" key="2">
    <source>
        <dbReference type="SAM" id="MobiDB-lite"/>
    </source>
</evidence>
<dbReference type="Pfam" id="PF09527">
    <property type="entry name" value="ATPase_gene1"/>
    <property type="match status" value="1"/>
</dbReference>
<dbReference type="RefSeq" id="WP_197311251.1">
    <property type="nucleotide sequence ID" value="NZ_JADZLT010000050.1"/>
</dbReference>
<dbReference type="InterPro" id="IPR016989">
    <property type="entry name" value="Atp1_alphaprobac"/>
</dbReference>
<keyword evidence="5" id="KW-1185">Reference proteome</keyword>
<keyword evidence="1" id="KW-0813">Transport</keyword>
<proteinExistence type="inferred from homology"/>
<dbReference type="GO" id="GO:1902600">
    <property type="term" value="P:proton transmembrane transport"/>
    <property type="evidence" value="ECO:0007669"/>
    <property type="project" value="UniProtKB-KW"/>
</dbReference>
<dbReference type="GO" id="GO:0045259">
    <property type="term" value="C:proton-transporting ATP synthase complex"/>
    <property type="evidence" value="ECO:0007669"/>
    <property type="project" value="UniProtKB-UniRule"/>
</dbReference>
<dbReference type="AlphaFoldDB" id="A0A931I3D7"/>
<comment type="function">
    <text evidence="1">A possible function for this protein is to guide the assembly of the membrane sector of the ATPase enzyme complex.</text>
</comment>
<comment type="caution">
    <text evidence="4">The sequence shown here is derived from an EMBL/GenBank/DDBJ whole genome shotgun (WGS) entry which is preliminary data.</text>
</comment>
<feature type="transmembrane region" description="Helical" evidence="3">
    <location>
        <begin position="85"/>
        <end position="106"/>
    </location>
</feature>